<name>A0A4Z2HBJ7_9TELE</name>
<accession>A0A4Z2HBJ7</accession>
<organism evidence="1 2">
    <name type="scientific">Liparis tanakae</name>
    <name type="common">Tanaka's snailfish</name>
    <dbReference type="NCBI Taxonomy" id="230148"/>
    <lineage>
        <taxon>Eukaryota</taxon>
        <taxon>Metazoa</taxon>
        <taxon>Chordata</taxon>
        <taxon>Craniata</taxon>
        <taxon>Vertebrata</taxon>
        <taxon>Euteleostomi</taxon>
        <taxon>Actinopterygii</taxon>
        <taxon>Neopterygii</taxon>
        <taxon>Teleostei</taxon>
        <taxon>Neoteleostei</taxon>
        <taxon>Acanthomorphata</taxon>
        <taxon>Eupercaria</taxon>
        <taxon>Perciformes</taxon>
        <taxon>Cottioidei</taxon>
        <taxon>Cottales</taxon>
        <taxon>Liparidae</taxon>
        <taxon>Liparis</taxon>
    </lineage>
</organism>
<evidence type="ECO:0000313" key="2">
    <source>
        <dbReference type="Proteomes" id="UP000314294"/>
    </source>
</evidence>
<evidence type="ECO:0000313" key="1">
    <source>
        <dbReference type="EMBL" id="TNN62900.1"/>
    </source>
</evidence>
<gene>
    <name evidence="1" type="ORF">EYF80_026852</name>
</gene>
<reference evidence="1 2" key="1">
    <citation type="submission" date="2019-03" db="EMBL/GenBank/DDBJ databases">
        <title>First draft genome of Liparis tanakae, snailfish: a comprehensive survey of snailfish specific genes.</title>
        <authorList>
            <person name="Kim W."/>
            <person name="Song I."/>
            <person name="Jeong J.-H."/>
            <person name="Kim D."/>
            <person name="Kim S."/>
            <person name="Ryu S."/>
            <person name="Song J.Y."/>
            <person name="Lee S.K."/>
        </authorList>
    </citation>
    <scope>NUCLEOTIDE SEQUENCE [LARGE SCALE GENOMIC DNA]</scope>
    <source>
        <tissue evidence="1">Muscle</tissue>
    </source>
</reference>
<dbReference type="EMBL" id="SRLO01000284">
    <property type="protein sequence ID" value="TNN62900.1"/>
    <property type="molecule type" value="Genomic_DNA"/>
</dbReference>
<sequence length="86" mass="9801">MHSAAEGAVTSARRPLWCAAAESQRKAVRWYELFIRHSTFHSHAQRHTSPPCITMATGETGETLANAVKRQWHLCALKYIPAIWNW</sequence>
<protein>
    <submittedName>
        <fullName evidence="1">Uncharacterized protein</fullName>
    </submittedName>
</protein>
<dbReference type="AlphaFoldDB" id="A0A4Z2HBJ7"/>
<proteinExistence type="predicted"/>
<comment type="caution">
    <text evidence="1">The sequence shown here is derived from an EMBL/GenBank/DDBJ whole genome shotgun (WGS) entry which is preliminary data.</text>
</comment>
<keyword evidence="2" id="KW-1185">Reference proteome</keyword>
<dbReference type="Proteomes" id="UP000314294">
    <property type="component" value="Unassembled WGS sequence"/>
</dbReference>